<dbReference type="Proteomes" id="UP000636458">
    <property type="component" value="Unassembled WGS sequence"/>
</dbReference>
<feature type="binding site" evidence="7">
    <location>
        <position position="52"/>
    </location>
    <ligand>
        <name>3-phosphoshikimate</name>
        <dbReference type="ChEBI" id="CHEBI:145989"/>
    </ligand>
</feature>
<keyword evidence="7" id="KW-0963">Cytoplasm</keyword>
<dbReference type="NCBIfam" id="TIGR01356">
    <property type="entry name" value="aroA"/>
    <property type="match status" value="1"/>
</dbReference>
<dbReference type="SUPFAM" id="SSF55205">
    <property type="entry name" value="EPT/RTPC-like"/>
    <property type="match status" value="1"/>
</dbReference>
<evidence type="ECO:0000259" key="8">
    <source>
        <dbReference type="Pfam" id="PF00275"/>
    </source>
</evidence>
<name>A0A934SIS3_9MICO</name>
<dbReference type="RefSeq" id="WP_200555772.1">
    <property type="nucleotide sequence ID" value="NZ_JAEPES010000002.1"/>
</dbReference>
<dbReference type="AlphaFoldDB" id="A0A934SIS3"/>
<evidence type="ECO:0000256" key="6">
    <source>
        <dbReference type="ARBA" id="ARBA00044633"/>
    </source>
</evidence>
<feature type="binding site" evidence="7">
    <location>
        <position position="224"/>
    </location>
    <ligand>
        <name>3-phosphoshikimate</name>
        <dbReference type="ChEBI" id="CHEBI:145989"/>
    </ligand>
</feature>
<comment type="catalytic activity">
    <reaction evidence="6">
        <text>3-phosphoshikimate + phosphoenolpyruvate = 5-O-(1-carboxyvinyl)-3-phosphoshikimate + phosphate</text>
        <dbReference type="Rhea" id="RHEA:21256"/>
        <dbReference type="ChEBI" id="CHEBI:43474"/>
        <dbReference type="ChEBI" id="CHEBI:57701"/>
        <dbReference type="ChEBI" id="CHEBI:58702"/>
        <dbReference type="ChEBI" id="CHEBI:145989"/>
        <dbReference type="EC" id="2.5.1.19"/>
    </reaction>
    <physiologicalReaction direction="left-to-right" evidence="6">
        <dbReference type="Rhea" id="RHEA:21257"/>
    </physiologicalReaction>
</comment>
<evidence type="ECO:0000256" key="5">
    <source>
        <dbReference type="ARBA" id="ARBA00023141"/>
    </source>
</evidence>
<organism evidence="9 10">
    <name type="scientific">Lacisediminihabitans changchengi</name>
    <dbReference type="NCBI Taxonomy" id="2787634"/>
    <lineage>
        <taxon>Bacteria</taxon>
        <taxon>Bacillati</taxon>
        <taxon>Actinomycetota</taxon>
        <taxon>Actinomycetes</taxon>
        <taxon>Micrococcales</taxon>
        <taxon>Microbacteriaceae</taxon>
        <taxon>Lacisediminihabitans</taxon>
    </lineage>
</organism>
<feature type="binding site" evidence="7">
    <location>
        <position position="47"/>
    </location>
    <ligand>
        <name>3-phosphoshikimate</name>
        <dbReference type="ChEBI" id="CHEBI:145989"/>
    </ligand>
</feature>
<feature type="binding site" evidence="7">
    <location>
        <position position="149"/>
    </location>
    <ligand>
        <name>phosphoenolpyruvate</name>
        <dbReference type="ChEBI" id="CHEBI:58702"/>
    </ligand>
</feature>
<comment type="caution">
    <text evidence="7">Lacks conserved residue(s) required for the propagation of feature annotation.</text>
</comment>
<proteinExistence type="inferred from homology"/>
<dbReference type="HAMAP" id="MF_00210">
    <property type="entry name" value="EPSP_synth"/>
    <property type="match status" value="1"/>
</dbReference>
<feature type="binding site" evidence="7">
    <location>
        <position position="196"/>
    </location>
    <ligand>
        <name>3-phosphoshikimate</name>
        <dbReference type="ChEBI" id="CHEBI:145989"/>
    </ligand>
</feature>
<protein>
    <recommendedName>
        <fullName evidence="7">3-phosphoshikimate 1-carboxyvinyltransferase</fullName>
        <ecNumber evidence="7">2.5.1.19</ecNumber>
    </recommendedName>
    <alternativeName>
        <fullName evidence="7">5-enolpyruvylshikimate-3-phosphate synthase</fullName>
        <shortName evidence="7">EPSP synthase</shortName>
        <shortName evidence="7">EPSPS</shortName>
    </alternativeName>
</protein>
<comment type="function">
    <text evidence="7">Catalyzes the transfer of the enolpyruvyl moiety of phosphoenolpyruvate (PEP) to the 5-hydroxyl of shikimate-3-phosphate (S3P) to produce enolpyruvyl shikimate-3-phosphate and inorganic phosphate.</text>
</comment>
<dbReference type="FunFam" id="3.65.10.10:FF:000011">
    <property type="entry name" value="3-phosphoshikimate 1-carboxyvinyltransferase"/>
    <property type="match status" value="1"/>
</dbReference>
<dbReference type="GO" id="GO:0009423">
    <property type="term" value="P:chorismate biosynthetic process"/>
    <property type="evidence" value="ECO:0007669"/>
    <property type="project" value="UniProtKB-UniRule"/>
</dbReference>
<dbReference type="InterPro" id="IPR001986">
    <property type="entry name" value="Enolpyruvate_Tfrase_dom"/>
</dbReference>
<feature type="binding site" evidence="7">
    <location>
        <position position="337"/>
    </location>
    <ligand>
        <name>3-phosphoshikimate</name>
        <dbReference type="ChEBI" id="CHEBI:145989"/>
    </ligand>
</feature>
<dbReference type="PIRSF" id="PIRSF000505">
    <property type="entry name" value="EPSPS"/>
    <property type="match status" value="1"/>
</dbReference>
<feature type="active site" description="Proton acceptor" evidence="7">
    <location>
        <position position="337"/>
    </location>
</feature>
<dbReference type="PANTHER" id="PTHR21090">
    <property type="entry name" value="AROM/DEHYDROQUINATE SYNTHASE"/>
    <property type="match status" value="1"/>
</dbReference>
<evidence type="ECO:0000313" key="10">
    <source>
        <dbReference type="Proteomes" id="UP000636458"/>
    </source>
</evidence>
<sequence>MQVFKYSGPEFNPFGDDVLVTGGDPGPWPAPRASAPLAAVLSLPGSKSLTNRELVLSALADAPSILRAPLHSRDTALMIEALRALGTSIVEIPGEGGFGPDLLITPAELVGGVSIDCGLAGTVMRFLPPVAALALGPVAFDGDESARKRPMRTTVDSLRALGVDVTDDGRGLLPFSLYGTGSVTGGLIEIDASASSQFVSGLLLAGASFDTGLELRHTGAELPSLAHIRMTIACLARRGVTVENPEPGVWIVPAGPIAGIEVDIEPDLSNAGPFLGAALVAGGSVTITGWPAETTQVGDELAVILERMGAEVKRAEGSLTVSGTGSIHGIRLDNASELAPTIAAIAALADSETELTGIAHLRGHETDRLTALATEINAMGGDVTETDDGLIIRPAALTGGLWHSYEDHRMATAGALIGLAIDGVEVDDIATTAKTLPQFVELWNRMLGLGSIDKTPIELF</sequence>
<feature type="domain" description="Enolpyruvate transferase" evidence="8">
    <location>
        <begin position="33"/>
        <end position="441"/>
    </location>
</feature>
<dbReference type="InterPro" id="IPR006264">
    <property type="entry name" value="EPSP_synthase"/>
</dbReference>
<dbReference type="Gene3D" id="3.65.10.10">
    <property type="entry name" value="Enolpyruvate transferase domain"/>
    <property type="match status" value="2"/>
</dbReference>
<keyword evidence="10" id="KW-1185">Reference proteome</keyword>
<keyword evidence="3 7" id="KW-0028">Amino-acid biosynthesis</keyword>
<evidence type="ECO:0000256" key="3">
    <source>
        <dbReference type="ARBA" id="ARBA00022605"/>
    </source>
</evidence>
<feature type="binding site" evidence="7">
    <location>
        <position position="434"/>
    </location>
    <ligand>
        <name>phosphoenolpyruvate</name>
        <dbReference type="ChEBI" id="CHEBI:58702"/>
    </ligand>
</feature>
<comment type="similarity">
    <text evidence="2 7">Belongs to the EPSP synthase family.</text>
</comment>
<comment type="caution">
    <text evidence="9">The sequence shown here is derived from an EMBL/GenBank/DDBJ whole genome shotgun (WGS) entry which is preliminary data.</text>
</comment>
<dbReference type="InterPro" id="IPR036968">
    <property type="entry name" value="Enolpyruvate_Tfrase_sf"/>
</dbReference>
<comment type="pathway">
    <text evidence="1 7">Metabolic intermediate biosynthesis; chorismate biosynthesis; chorismate from D-erythrose 4-phosphate and phosphoenolpyruvate: step 6/7.</text>
</comment>
<keyword evidence="5 7" id="KW-0057">Aromatic amino acid biosynthesis</keyword>
<dbReference type="GO" id="GO:0003866">
    <property type="term" value="F:3-phosphoshikimate 1-carboxyvinyltransferase activity"/>
    <property type="evidence" value="ECO:0007669"/>
    <property type="project" value="UniProtKB-UniRule"/>
</dbReference>
<dbReference type="InterPro" id="IPR013792">
    <property type="entry name" value="RNA3'P_cycl/enolpyr_Trfase_a/b"/>
</dbReference>
<dbReference type="GO" id="GO:0008652">
    <property type="term" value="P:amino acid biosynthetic process"/>
    <property type="evidence" value="ECO:0007669"/>
    <property type="project" value="UniProtKB-KW"/>
</dbReference>
<evidence type="ECO:0000313" key="9">
    <source>
        <dbReference type="EMBL" id="MBK4347421.1"/>
    </source>
</evidence>
<dbReference type="PROSITE" id="PS00885">
    <property type="entry name" value="EPSP_SYNTHASE_2"/>
    <property type="match status" value="1"/>
</dbReference>
<feature type="binding site" evidence="7">
    <location>
        <position position="364"/>
    </location>
    <ligand>
        <name>3-phosphoshikimate</name>
        <dbReference type="ChEBI" id="CHEBI:145989"/>
    </ligand>
</feature>
<feature type="binding site" evidence="7">
    <location>
        <position position="47"/>
    </location>
    <ligand>
        <name>phosphoenolpyruvate</name>
        <dbReference type="ChEBI" id="CHEBI:58702"/>
    </ligand>
</feature>
<keyword evidence="4 7" id="KW-0808">Transferase</keyword>
<feature type="binding site" evidence="7">
    <location>
        <position position="197"/>
    </location>
    <ligand>
        <name>3-phosphoshikimate</name>
        <dbReference type="ChEBI" id="CHEBI:145989"/>
    </ligand>
</feature>
<comment type="subcellular location">
    <subcellularLocation>
        <location evidence="7">Cytoplasm</location>
    </subcellularLocation>
</comment>
<gene>
    <name evidence="7 9" type="primary">aroA</name>
    <name evidence="9" type="ORF">IV501_07235</name>
</gene>
<feature type="binding site" evidence="7">
    <location>
        <position position="409"/>
    </location>
    <ligand>
        <name>phosphoenolpyruvate</name>
        <dbReference type="ChEBI" id="CHEBI:58702"/>
    </ligand>
</feature>
<feature type="binding site" evidence="7">
    <location>
        <position position="197"/>
    </location>
    <ligand>
        <name>phosphoenolpyruvate</name>
        <dbReference type="ChEBI" id="CHEBI:58702"/>
    </ligand>
</feature>
<feature type="binding site" evidence="7">
    <location>
        <position position="48"/>
    </location>
    <ligand>
        <name>3-phosphoshikimate</name>
        <dbReference type="ChEBI" id="CHEBI:145989"/>
    </ligand>
</feature>
<comment type="subunit">
    <text evidence="7">Monomer.</text>
</comment>
<dbReference type="PROSITE" id="PS00104">
    <property type="entry name" value="EPSP_SYNTHASE_1"/>
    <property type="match status" value="1"/>
</dbReference>
<dbReference type="GO" id="GO:0005737">
    <property type="term" value="C:cytoplasm"/>
    <property type="evidence" value="ECO:0007669"/>
    <property type="project" value="UniProtKB-SubCell"/>
</dbReference>
<evidence type="ECO:0000256" key="7">
    <source>
        <dbReference type="HAMAP-Rule" id="MF_00210"/>
    </source>
</evidence>
<dbReference type="GO" id="GO:0009073">
    <property type="term" value="P:aromatic amino acid family biosynthetic process"/>
    <property type="evidence" value="ECO:0007669"/>
    <property type="project" value="UniProtKB-KW"/>
</dbReference>
<accession>A0A934SIS3</accession>
<dbReference type="InterPro" id="IPR023193">
    <property type="entry name" value="EPSP_synthase_CS"/>
</dbReference>
<feature type="binding site" evidence="7">
    <location>
        <position position="121"/>
    </location>
    <ligand>
        <name>phosphoenolpyruvate</name>
        <dbReference type="ChEBI" id="CHEBI:58702"/>
    </ligand>
</feature>
<dbReference type="EC" id="2.5.1.19" evidence="7"/>
<reference evidence="9" key="1">
    <citation type="submission" date="2021-01" db="EMBL/GenBank/DDBJ databases">
        <title>Lacisediminihabitans sp. nov. strain G11-30, isolated from Antarctic Soil.</title>
        <authorList>
            <person name="Li J."/>
        </authorList>
    </citation>
    <scope>NUCLEOTIDE SEQUENCE</scope>
    <source>
        <strain evidence="9">G11-30</strain>
    </source>
</reference>
<dbReference type="CDD" id="cd01556">
    <property type="entry name" value="EPSP_synthase"/>
    <property type="match status" value="1"/>
</dbReference>
<feature type="binding site" evidence="7">
    <location>
        <position position="195"/>
    </location>
    <ligand>
        <name>3-phosphoshikimate</name>
        <dbReference type="ChEBI" id="CHEBI:145989"/>
    </ligand>
</feature>
<evidence type="ECO:0000256" key="2">
    <source>
        <dbReference type="ARBA" id="ARBA00009948"/>
    </source>
</evidence>
<evidence type="ECO:0000256" key="4">
    <source>
        <dbReference type="ARBA" id="ARBA00022679"/>
    </source>
</evidence>
<dbReference type="EMBL" id="JAEPES010000002">
    <property type="protein sequence ID" value="MBK4347421.1"/>
    <property type="molecule type" value="Genomic_DNA"/>
</dbReference>
<dbReference type="Pfam" id="PF00275">
    <property type="entry name" value="EPSP_synthase"/>
    <property type="match status" value="1"/>
</dbReference>
<evidence type="ECO:0000256" key="1">
    <source>
        <dbReference type="ARBA" id="ARBA00004811"/>
    </source>
</evidence>
<dbReference type="PANTHER" id="PTHR21090:SF5">
    <property type="entry name" value="PENTAFUNCTIONAL AROM POLYPEPTIDE"/>
    <property type="match status" value="1"/>
</dbReference>
<feature type="binding site" evidence="7">
    <location>
        <position position="368"/>
    </location>
    <ligand>
        <name>phosphoenolpyruvate</name>
        <dbReference type="ChEBI" id="CHEBI:58702"/>
    </ligand>
</feature>